<evidence type="ECO:0000256" key="4">
    <source>
        <dbReference type="RuleBase" id="RU362118"/>
    </source>
</evidence>
<dbReference type="Pfam" id="PF01053">
    <property type="entry name" value="Cys_Met_Meta_PP"/>
    <property type="match status" value="1"/>
</dbReference>
<dbReference type="InterPro" id="IPR054542">
    <property type="entry name" value="Cys_met_metab_PP"/>
</dbReference>
<evidence type="ECO:0000256" key="3">
    <source>
        <dbReference type="PIRSR" id="PIRSR001434-2"/>
    </source>
</evidence>
<dbReference type="Gene3D" id="3.40.640.10">
    <property type="entry name" value="Type I PLP-dependent aspartate aminotransferase-like (Major domain)"/>
    <property type="match status" value="1"/>
</dbReference>
<gene>
    <name evidence="6" type="ORF">Y981_01850</name>
</gene>
<sequence length="401" mass="43768">MNEPKKNTPDRETGSPVTRAIHGIPHPDPHRALNPPLYQTSTYTFPDMETVDRVLSGEEKGYIYSRGGNPTVSRFEEVVSLLEKGEASRAFASGMGAISATILHLSRGNRTVHLPVTLYSGTRAFARKFLEPWGVPVRWFDPRPEGWLEKLDATLQEGDGCVFLESPTNPTMDILDLRELSALCRAKNVPVVVDNTFATPVLQNPLLLGCDLVIHSATKYLGGHGDLLGGVVTGASGTIDVLRGEEGSFLGATLSPFNAWLLLRGIKTLSLRMEKHTANARAVASFLAGHPKVRQVFYPGIPSHPGYSIARRQMSSPGGMLSFELSDARTARNVCDRLSLVGIGVSLGDPESLIEHPWSMSHRWIGEEERRAIGVSPGFLRMSVGLEAWEDLVLDLDRALG</sequence>
<reference evidence="7" key="1">
    <citation type="submission" date="2014-02" db="EMBL/GenBank/DDBJ databases">
        <title>Complete genome sequence and comparative genomic analysis of the nitrogen-fixing bacterium Leptospirillum ferriphilum YSK.</title>
        <authorList>
            <person name="Guo X."/>
            <person name="Yin H."/>
            <person name="Liang Y."/>
            <person name="Hu Q."/>
            <person name="Ma L."/>
            <person name="Xiao Y."/>
            <person name="Zhang X."/>
            <person name="Qiu G."/>
            <person name="Liu X."/>
        </authorList>
    </citation>
    <scope>NUCLEOTIDE SEQUENCE [LARGE SCALE GENOMIC DNA]</scope>
    <source>
        <strain evidence="7">YSK</strain>
    </source>
</reference>
<proteinExistence type="inferred from homology"/>
<dbReference type="FunFam" id="3.40.640.10:FF:000046">
    <property type="entry name" value="Cystathionine gamma-lyase"/>
    <property type="match status" value="1"/>
</dbReference>
<dbReference type="PROSITE" id="PS00868">
    <property type="entry name" value="CYS_MET_METAB_PP"/>
    <property type="match status" value="1"/>
</dbReference>
<dbReference type="HOGENOM" id="CLU_018986_2_0_0"/>
<dbReference type="GO" id="GO:0009086">
    <property type="term" value="P:methionine biosynthetic process"/>
    <property type="evidence" value="ECO:0007669"/>
    <property type="project" value="UniProtKB-ARBA"/>
</dbReference>
<evidence type="ECO:0000256" key="2">
    <source>
        <dbReference type="ARBA" id="ARBA00022898"/>
    </source>
</evidence>
<dbReference type="OrthoDB" id="9803887at2"/>
<reference evidence="6 7" key="2">
    <citation type="journal article" date="2015" name="Biomed. Res. Int.">
        <title>Effects of Arsenite Resistance on the Growth and Functional Gene Expression of Leptospirillum ferriphilum and Acidithiobacillus thiooxidans in Pure Culture and Coculture.</title>
        <authorList>
            <person name="Jiang H."/>
            <person name="Liang Y."/>
            <person name="Yin H."/>
            <person name="Xiao Y."/>
            <person name="Guo X."/>
            <person name="Xu Y."/>
            <person name="Hu Q."/>
            <person name="Liu H."/>
            <person name="Liu X."/>
        </authorList>
    </citation>
    <scope>NUCLEOTIDE SEQUENCE [LARGE SCALE GENOMIC DNA]</scope>
    <source>
        <strain evidence="6 7">YSK</strain>
    </source>
</reference>
<evidence type="ECO:0000313" key="6">
    <source>
        <dbReference type="EMBL" id="AIA30013.1"/>
    </source>
</evidence>
<dbReference type="FunFam" id="3.90.1150.10:FF:000033">
    <property type="entry name" value="Cystathionine gamma-synthase"/>
    <property type="match status" value="1"/>
</dbReference>
<dbReference type="InterPro" id="IPR015421">
    <property type="entry name" value="PyrdxlP-dep_Trfase_major"/>
</dbReference>
<name>A0A059XT55_9BACT</name>
<dbReference type="InterPro" id="IPR015424">
    <property type="entry name" value="PyrdxlP-dep_Trfase"/>
</dbReference>
<dbReference type="SUPFAM" id="SSF53383">
    <property type="entry name" value="PLP-dependent transferases"/>
    <property type="match status" value="1"/>
</dbReference>
<dbReference type="EMBL" id="CP007243">
    <property type="protein sequence ID" value="AIA30013.1"/>
    <property type="molecule type" value="Genomic_DNA"/>
</dbReference>
<dbReference type="EC" id="4.4.1.11" evidence="6"/>
<evidence type="ECO:0000256" key="1">
    <source>
        <dbReference type="ARBA" id="ARBA00001933"/>
    </source>
</evidence>
<evidence type="ECO:0000313" key="7">
    <source>
        <dbReference type="Proteomes" id="UP000027059"/>
    </source>
</evidence>
<dbReference type="InterPro" id="IPR000277">
    <property type="entry name" value="Cys/Met-Metab_PyrdxlP-dep_enz"/>
</dbReference>
<dbReference type="RefSeq" id="WP_038504447.1">
    <property type="nucleotide sequence ID" value="NZ_CP007243.1"/>
</dbReference>
<dbReference type="PIRSF" id="PIRSF001434">
    <property type="entry name" value="CGS"/>
    <property type="match status" value="1"/>
</dbReference>
<organism evidence="6 7">
    <name type="scientific">Leptospirillum ferriphilum YSK</name>
    <dbReference type="NCBI Taxonomy" id="1441628"/>
    <lineage>
        <taxon>Bacteria</taxon>
        <taxon>Pseudomonadati</taxon>
        <taxon>Nitrospirota</taxon>
        <taxon>Nitrospiria</taxon>
        <taxon>Nitrospirales</taxon>
        <taxon>Nitrospiraceae</taxon>
        <taxon>Leptospirillum</taxon>
    </lineage>
</organism>
<keyword evidence="2 3" id="KW-0663">Pyridoxal phosphate</keyword>
<dbReference type="Gene3D" id="3.90.1150.10">
    <property type="entry name" value="Aspartate Aminotransferase, domain 1"/>
    <property type="match status" value="1"/>
</dbReference>
<feature type="compositionally biased region" description="Basic and acidic residues" evidence="5">
    <location>
        <begin position="1"/>
        <end position="13"/>
    </location>
</feature>
<accession>A0A059XT55</accession>
<evidence type="ECO:0000256" key="5">
    <source>
        <dbReference type="SAM" id="MobiDB-lite"/>
    </source>
</evidence>
<dbReference type="KEGG" id="lfp:Y981_01850"/>
<dbReference type="GO" id="GO:0030170">
    <property type="term" value="F:pyridoxal phosphate binding"/>
    <property type="evidence" value="ECO:0007669"/>
    <property type="project" value="InterPro"/>
</dbReference>
<keyword evidence="6" id="KW-0456">Lyase</keyword>
<feature type="region of interest" description="Disordered" evidence="5">
    <location>
        <begin position="1"/>
        <end position="32"/>
    </location>
</feature>
<keyword evidence="7" id="KW-1185">Reference proteome</keyword>
<dbReference type="GO" id="GO:0018826">
    <property type="term" value="F:methionine gamma-lyase activity"/>
    <property type="evidence" value="ECO:0007669"/>
    <property type="project" value="UniProtKB-EC"/>
</dbReference>
<dbReference type="Proteomes" id="UP000027059">
    <property type="component" value="Chromosome"/>
</dbReference>
<dbReference type="GO" id="GO:0005737">
    <property type="term" value="C:cytoplasm"/>
    <property type="evidence" value="ECO:0007669"/>
    <property type="project" value="TreeGrafter"/>
</dbReference>
<dbReference type="PANTHER" id="PTHR11808:SF80">
    <property type="entry name" value="CYSTATHIONINE GAMMA-LYASE"/>
    <property type="match status" value="1"/>
</dbReference>
<dbReference type="AlphaFoldDB" id="A0A059XT55"/>
<dbReference type="PANTHER" id="PTHR11808">
    <property type="entry name" value="TRANS-SULFURATION ENZYME FAMILY MEMBER"/>
    <property type="match status" value="1"/>
</dbReference>
<comment type="cofactor">
    <cofactor evidence="1 4">
        <name>pyridoxal 5'-phosphate</name>
        <dbReference type="ChEBI" id="CHEBI:597326"/>
    </cofactor>
</comment>
<dbReference type="GO" id="GO:0019346">
    <property type="term" value="P:transsulfuration"/>
    <property type="evidence" value="ECO:0007669"/>
    <property type="project" value="InterPro"/>
</dbReference>
<dbReference type="InterPro" id="IPR015422">
    <property type="entry name" value="PyrdxlP-dep_Trfase_small"/>
</dbReference>
<dbReference type="CDD" id="cd00614">
    <property type="entry name" value="CGS_like"/>
    <property type="match status" value="1"/>
</dbReference>
<feature type="modified residue" description="N6-(pyridoxal phosphate)lysine" evidence="3">
    <location>
        <position position="219"/>
    </location>
</feature>
<comment type="similarity">
    <text evidence="4">Belongs to the trans-sulfuration enzymes family.</text>
</comment>
<protein>
    <submittedName>
        <fullName evidence="6">Methionine gamma-lyase</fullName>
        <ecNumber evidence="6">4.4.1.11</ecNumber>
    </submittedName>
</protein>